<organism evidence="1">
    <name type="scientific">mine drainage metagenome</name>
    <dbReference type="NCBI Taxonomy" id="410659"/>
    <lineage>
        <taxon>unclassified sequences</taxon>
        <taxon>metagenomes</taxon>
        <taxon>ecological metagenomes</taxon>
    </lineage>
</organism>
<reference evidence="1" key="1">
    <citation type="submission" date="2016-10" db="EMBL/GenBank/DDBJ databases">
        <title>Sequence of Gallionella enrichment culture.</title>
        <authorList>
            <person name="Poehlein A."/>
            <person name="Muehling M."/>
            <person name="Daniel R."/>
        </authorList>
    </citation>
    <scope>NUCLEOTIDE SEQUENCE</scope>
</reference>
<comment type="caution">
    <text evidence="1">The sequence shown here is derived from an EMBL/GenBank/DDBJ whole genome shotgun (WGS) entry which is preliminary data.</text>
</comment>
<sequence>MTTKKISFNPELLCQKINETLKVSQTFSLSLVFFLIVVTFSCNQTTKVNGPKYSDTIITQKIPVYHFAIHPLHNPNKLMSSYQPLIDYLNEKITGAKFEMEASKDYSVFEQKYRNRGIEFLLPNPWQTLQAIKSGYNVIAMAGDPNDFKGIFIVRKDCGINKPSDLIGKKVSYPAATALAACIMPQYFLYKNGININTDIENMYVGSQESSIMNVYLKQSVVGATWPPPWRLFLKEHAQEASQLKIIWETESLINNSVMARNDVPANIIGQVQKCLLQLDQYERGRKILDQIETEKFLPASNTTYDVVATYVNKFEKDVRKIDTK</sequence>
<name>A0A1J5SBZ2_9ZZZZ</name>
<dbReference type="EMBL" id="MLJW01000048">
    <property type="protein sequence ID" value="OIR05754.1"/>
    <property type="molecule type" value="Genomic_DNA"/>
</dbReference>
<protein>
    <submittedName>
        <fullName evidence="1">Phosphate-import protein PhnD</fullName>
    </submittedName>
</protein>
<dbReference type="PANTHER" id="PTHR35841:SF1">
    <property type="entry name" value="PHOSPHONATES-BINDING PERIPLASMIC PROTEIN"/>
    <property type="match status" value="1"/>
</dbReference>
<dbReference type="AlphaFoldDB" id="A0A1J5SBZ2"/>
<accession>A0A1J5SBZ2</accession>
<dbReference type="PANTHER" id="PTHR35841">
    <property type="entry name" value="PHOSPHONATES-BINDING PERIPLASMIC PROTEIN"/>
    <property type="match status" value="1"/>
</dbReference>
<dbReference type="Pfam" id="PF12974">
    <property type="entry name" value="Phosphonate-bd"/>
    <property type="match status" value="1"/>
</dbReference>
<gene>
    <name evidence="1" type="primary">phnD_6</name>
    <name evidence="1" type="ORF">GALL_121890</name>
</gene>
<dbReference type="Gene3D" id="3.40.190.10">
    <property type="entry name" value="Periplasmic binding protein-like II"/>
    <property type="match status" value="2"/>
</dbReference>
<evidence type="ECO:0000313" key="1">
    <source>
        <dbReference type="EMBL" id="OIR05754.1"/>
    </source>
</evidence>
<dbReference type="SUPFAM" id="SSF53850">
    <property type="entry name" value="Periplasmic binding protein-like II"/>
    <property type="match status" value="1"/>
</dbReference>
<proteinExistence type="predicted"/>